<dbReference type="Gene3D" id="3.30.70.1790">
    <property type="entry name" value="RepB DNA-primase, N-terminal domain"/>
    <property type="match status" value="1"/>
</dbReference>
<reference evidence="2 3" key="1">
    <citation type="submission" date="2020-02" db="EMBL/GenBank/DDBJ databases">
        <authorList>
            <person name="Zheng R.K."/>
            <person name="Sun C.M."/>
        </authorList>
    </citation>
    <scope>NUCLEOTIDE SEQUENCE [LARGE SCALE GENOMIC DNA]</scope>
    <source>
        <strain evidence="3">rifampicinis</strain>
    </source>
</reference>
<dbReference type="KEGG" id="pmet:G4Y79_04465"/>
<evidence type="ECO:0000256" key="1">
    <source>
        <dbReference type="SAM" id="MobiDB-lite"/>
    </source>
</evidence>
<dbReference type="AlphaFoldDB" id="A0A7S8IEG5"/>
<keyword evidence="3" id="KW-1185">Reference proteome</keyword>
<dbReference type="Proteomes" id="UP000594468">
    <property type="component" value="Chromosome"/>
</dbReference>
<evidence type="ECO:0008006" key="4">
    <source>
        <dbReference type="Google" id="ProtNLM"/>
    </source>
</evidence>
<evidence type="ECO:0000313" key="3">
    <source>
        <dbReference type="Proteomes" id="UP000594468"/>
    </source>
</evidence>
<dbReference type="RefSeq" id="WP_195171704.1">
    <property type="nucleotide sequence ID" value="NZ_CP062983.1"/>
</dbReference>
<name>A0A7S8IEG5_9CHLR</name>
<accession>A0A7S8IEG5</accession>
<evidence type="ECO:0000313" key="2">
    <source>
        <dbReference type="EMBL" id="QPC83640.1"/>
    </source>
</evidence>
<sequence>MGIGLRRSGLGRYQRGTAEDLVALPALFVDLDDPSSDALKRLQDMLPAPSCITFTGGGYHAYWWLEKPLTDMKFARQMLRGLQYVARSDPLSPVQSLRLVGTYNTKPHRNNARCRIVELHDCYHPIEAFNHLLPRQTQPRKRRAPRQTAPRRSGDTLNPFLLQAVADRLIHMGYSGRGDWLSGPCLYPAHHRHDDTHPSFGFNVRSGYGNCYVCGSILLKDICTEIEIHLADFGGLFV</sequence>
<organism evidence="2 3">
    <name type="scientific">Phototrophicus methaneseepsis</name>
    <dbReference type="NCBI Taxonomy" id="2710758"/>
    <lineage>
        <taxon>Bacteria</taxon>
        <taxon>Bacillati</taxon>
        <taxon>Chloroflexota</taxon>
        <taxon>Candidatus Thermofontia</taxon>
        <taxon>Phototrophicales</taxon>
        <taxon>Phototrophicaceae</taxon>
        <taxon>Phototrophicus</taxon>
    </lineage>
</organism>
<dbReference type="EMBL" id="CP062983">
    <property type="protein sequence ID" value="QPC83640.1"/>
    <property type="molecule type" value="Genomic_DNA"/>
</dbReference>
<gene>
    <name evidence="2" type="ORF">G4Y79_04465</name>
</gene>
<feature type="region of interest" description="Disordered" evidence="1">
    <location>
        <begin position="134"/>
        <end position="155"/>
    </location>
</feature>
<protein>
    <recommendedName>
        <fullName evidence="4">RepB-like DNA primase domain-containing protein</fullName>
    </recommendedName>
</protein>
<proteinExistence type="predicted"/>